<evidence type="ECO:0000313" key="7">
    <source>
        <dbReference type="EMBL" id="GAK36095.1"/>
    </source>
</evidence>
<evidence type="ECO:0000313" key="8">
    <source>
        <dbReference type="Proteomes" id="UP000027601"/>
    </source>
</evidence>
<sequence>MVFSNTFVSSAVMGLEGILVSYKKAKHIALFTFVTRLLTLLCTIVPVILFDGTYIHSIIGFDIASLVTCALSYYLKYLPTRGLSHERTEVSYKEIFSFSLPLLFASLWIMLFQSTNQFFVSRYYGNEVFAEFSNGFMDLPIIPMVINSVATVIAPIFAGLAVNNKGEIGPIWNSALSKTVKIIYPISMYCILFSGIVMTCLYGRQYADSGVFFSIKSIEGFFSVIPFYPILMAMGKTREYSRVHMIFAVVLIPIDYILVHFSAPVYSIGIAYVFCSLCKVFFQFKTVGRSLDYSISQLIPIKEILKILFISFLSTLIPFALLHVIAGVNEWILLLITGSLFFLGYYVLCWMTNLTYRDVILLNEKLKPILKFIP</sequence>
<evidence type="ECO:0000256" key="5">
    <source>
        <dbReference type="ARBA" id="ARBA00023136"/>
    </source>
</evidence>
<dbReference type="RefSeq" id="WP_158332549.1">
    <property type="nucleotide sequence ID" value="NZ_BAJS01000005.1"/>
</dbReference>
<dbReference type="eggNOG" id="COG2244">
    <property type="taxonomic scope" value="Bacteria"/>
</dbReference>
<dbReference type="Pfam" id="PF13440">
    <property type="entry name" value="Polysacc_synt_3"/>
    <property type="match status" value="1"/>
</dbReference>
<reference evidence="7 8" key="1">
    <citation type="journal article" date="2015" name="Microbes Environ.">
        <title>Distribution and evolution of nitrogen fixation genes in the phylum bacteroidetes.</title>
        <authorList>
            <person name="Inoue J."/>
            <person name="Oshima K."/>
            <person name="Suda W."/>
            <person name="Sakamoto M."/>
            <person name="Iino T."/>
            <person name="Noda S."/>
            <person name="Hongoh Y."/>
            <person name="Hattori M."/>
            <person name="Ohkuma M."/>
        </authorList>
    </citation>
    <scope>NUCLEOTIDE SEQUENCE [LARGE SCALE GENOMIC DNA]</scope>
    <source>
        <strain evidence="7 8">JCM 15093</strain>
    </source>
</reference>
<name>A0A069D187_9BACE</name>
<feature type="transmembrane region" description="Helical" evidence="6">
    <location>
        <begin position="182"/>
        <end position="204"/>
    </location>
</feature>
<feature type="transmembrane region" description="Helical" evidence="6">
    <location>
        <begin position="54"/>
        <end position="75"/>
    </location>
</feature>
<keyword evidence="3 6" id="KW-0812">Transmembrane</keyword>
<dbReference type="InterPro" id="IPR050833">
    <property type="entry name" value="Poly_Biosynth_Transport"/>
</dbReference>
<feature type="transmembrane region" description="Helical" evidence="6">
    <location>
        <begin position="304"/>
        <end position="325"/>
    </location>
</feature>
<dbReference type="AlphaFoldDB" id="A0A069D187"/>
<feature type="transmembrane region" description="Helical" evidence="6">
    <location>
        <begin position="28"/>
        <end position="48"/>
    </location>
</feature>
<dbReference type="Proteomes" id="UP000027601">
    <property type="component" value="Unassembled WGS sequence"/>
</dbReference>
<dbReference type="PANTHER" id="PTHR30250:SF11">
    <property type="entry name" value="O-ANTIGEN TRANSPORTER-RELATED"/>
    <property type="match status" value="1"/>
</dbReference>
<evidence type="ECO:0000256" key="1">
    <source>
        <dbReference type="ARBA" id="ARBA00004651"/>
    </source>
</evidence>
<evidence type="ECO:0000256" key="6">
    <source>
        <dbReference type="SAM" id="Phobius"/>
    </source>
</evidence>
<feature type="transmembrane region" description="Helical" evidence="6">
    <location>
        <begin position="141"/>
        <end position="162"/>
    </location>
</feature>
<dbReference type="OrthoDB" id="1223436at2"/>
<protein>
    <submittedName>
        <fullName evidence="7">Membrane protein</fullName>
    </submittedName>
</protein>
<comment type="caution">
    <text evidence="7">The sequence shown here is derived from an EMBL/GenBank/DDBJ whole genome shotgun (WGS) entry which is preliminary data.</text>
</comment>
<feature type="transmembrane region" description="Helical" evidence="6">
    <location>
        <begin position="243"/>
        <end position="259"/>
    </location>
</feature>
<comment type="subcellular location">
    <subcellularLocation>
        <location evidence="1">Cell membrane</location>
        <topology evidence="1">Multi-pass membrane protein</topology>
    </subcellularLocation>
</comment>
<keyword evidence="8" id="KW-1185">Reference proteome</keyword>
<evidence type="ECO:0000256" key="2">
    <source>
        <dbReference type="ARBA" id="ARBA00022475"/>
    </source>
</evidence>
<keyword evidence="5 6" id="KW-0472">Membrane</keyword>
<evidence type="ECO:0000256" key="4">
    <source>
        <dbReference type="ARBA" id="ARBA00022989"/>
    </source>
</evidence>
<accession>A0A069D187</accession>
<organism evidence="7 8">
    <name type="scientific">Bacteroides graminisolvens DSM 19988 = JCM 15093</name>
    <dbReference type="NCBI Taxonomy" id="1121097"/>
    <lineage>
        <taxon>Bacteria</taxon>
        <taxon>Pseudomonadati</taxon>
        <taxon>Bacteroidota</taxon>
        <taxon>Bacteroidia</taxon>
        <taxon>Bacteroidales</taxon>
        <taxon>Bacteroidaceae</taxon>
        <taxon>Bacteroides</taxon>
    </lineage>
</organism>
<dbReference type="GO" id="GO:0005886">
    <property type="term" value="C:plasma membrane"/>
    <property type="evidence" value="ECO:0007669"/>
    <property type="project" value="UniProtKB-SubCell"/>
</dbReference>
<dbReference type="EMBL" id="BAJS01000005">
    <property type="protein sequence ID" value="GAK36095.1"/>
    <property type="molecule type" value="Genomic_DNA"/>
</dbReference>
<dbReference type="STRING" id="1121097.GCA_000428125_01790"/>
<proteinExistence type="predicted"/>
<feature type="transmembrane region" description="Helical" evidence="6">
    <location>
        <begin position="331"/>
        <end position="348"/>
    </location>
</feature>
<feature type="transmembrane region" description="Helical" evidence="6">
    <location>
        <begin position="265"/>
        <end position="284"/>
    </location>
</feature>
<feature type="transmembrane region" description="Helical" evidence="6">
    <location>
        <begin position="210"/>
        <end position="231"/>
    </location>
</feature>
<evidence type="ECO:0000256" key="3">
    <source>
        <dbReference type="ARBA" id="ARBA00022692"/>
    </source>
</evidence>
<feature type="transmembrane region" description="Helical" evidence="6">
    <location>
        <begin position="95"/>
        <end position="113"/>
    </location>
</feature>
<keyword evidence="4 6" id="KW-1133">Transmembrane helix</keyword>
<keyword evidence="2" id="KW-1003">Cell membrane</keyword>
<gene>
    <name evidence="7" type="ORF">JCM15093_1235</name>
</gene>
<dbReference type="PANTHER" id="PTHR30250">
    <property type="entry name" value="PST FAMILY PREDICTED COLANIC ACID TRANSPORTER"/>
    <property type="match status" value="1"/>
</dbReference>